<dbReference type="InterPro" id="IPR002885">
    <property type="entry name" value="PPR_rpt"/>
</dbReference>
<sequence length="980" mass="112595">MRVAFSRLLRRPSTTDILRHIVTAPRGLERWNGLVASRHCLRCYIHTEADSQSIASPDIKSSDFDNGDDSSQAATDAVKTVGANDIGRASRFSASSLLDDVLYEAGVVEPGRKSANLISNYLPPDPPMDVFGLDNKRLEFESNVTEPGARLIDTETFSTNFGLWKELLSYQRRMNGAQGVIRIFRGMRARNVDVPTDGQDAEYFWRHFIDAGLWGPDEFMEELVEYVRDLHTRTGQVWPAFYESAVGALLENNLPGMATRWHNQLRDIFLQNPNDIIKVFPQSLTTKNGLRTFRRLLDTVPGHKIHKQVVPLLWQQRRPMDAMTMHRYLTERDDCPESLEEIEALVRYAENYGFTTEKEVLLRSVAILTDSPYEATLRFVAEHGFRALSRQIKEEEISEETAEHAASEITEEATTGDTESGTVKEKKFSDDLGARLFATNAFTFDLILSGLKMFGVSAIGPASLREMAVRAATAEEIHDNIKALEKAGISIGTSVFSRIVKRLAAERSERMLRDVLHSDQHPDALEDQDLQERLLLSYTREQDWNQVHKTMAILSVITEGGKDNDPNMYNIRIRLALKSRDIKSSRMLLAEMREHGVVPDRQTISIPTRYLLHPRSHNQEPRADKESCAALLFVISFYQTACLMGGQVATRYWAEPLRRLGMIAKTWDEFRATTHWLARFYLPPRRKRTIYDLPLDPLTGERLIPSDEKIWASPIFQAVKEPPNTYYMIDTLPRDHKHSMYRQLFHPNLQRAIIAWGFLRRLSLKKPRTYALPLHYTTKESLSPKLTKQAEEAQRDPEDIPQQDYVASWCRGIVLLRELRDLGVPVQASTVQRAVRSRLAILYGDDQEWSYKRNLNKLLRTENPFTLEELLYDIEKCWPGLMESVAEEKRALVNPQRRPKSQKYQTEQEEYENKFFRERWYSVMEKNMLEDMAKENINKGVQGEGKWEVDEDGAMQGHDEIDYQAEIDAAKPDSGGEFKQ</sequence>
<dbReference type="EMBL" id="AZGZ01000004">
    <property type="protein sequence ID" value="KZZ95763.1"/>
    <property type="molecule type" value="Genomic_DNA"/>
</dbReference>
<feature type="repeat" description="PPR" evidence="1">
    <location>
        <begin position="565"/>
        <end position="599"/>
    </location>
</feature>
<evidence type="ECO:0000256" key="2">
    <source>
        <dbReference type="SAM" id="MobiDB-lite"/>
    </source>
</evidence>
<feature type="compositionally biased region" description="Basic and acidic residues" evidence="2">
    <location>
        <begin position="968"/>
        <end position="980"/>
    </location>
</feature>
<proteinExistence type="predicted"/>
<evidence type="ECO:0000256" key="1">
    <source>
        <dbReference type="PROSITE-ProRule" id="PRU00708"/>
    </source>
</evidence>
<dbReference type="Proteomes" id="UP000242877">
    <property type="component" value="Unassembled WGS sequence"/>
</dbReference>
<dbReference type="OrthoDB" id="4205146at2759"/>
<reference evidence="3 4" key="1">
    <citation type="journal article" date="2016" name="Genome Biol. Evol.">
        <title>Divergent and convergent evolution of fungal pathogenicity.</title>
        <authorList>
            <person name="Shang Y."/>
            <person name="Xiao G."/>
            <person name="Zheng P."/>
            <person name="Cen K."/>
            <person name="Zhan S."/>
            <person name="Wang C."/>
        </authorList>
    </citation>
    <scope>NUCLEOTIDE SEQUENCE [LARGE SCALE GENOMIC DNA]</scope>
    <source>
        <strain evidence="3 4">ARSEF 7405</strain>
    </source>
</reference>
<organism evidence="3 4">
    <name type="scientific">Ascosphaera apis ARSEF 7405</name>
    <dbReference type="NCBI Taxonomy" id="392613"/>
    <lineage>
        <taxon>Eukaryota</taxon>
        <taxon>Fungi</taxon>
        <taxon>Dikarya</taxon>
        <taxon>Ascomycota</taxon>
        <taxon>Pezizomycotina</taxon>
        <taxon>Eurotiomycetes</taxon>
        <taxon>Eurotiomycetidae</taxon>
        <taxon>Onygenales</taxon>
        <taxon>Ascosphaeraceae</taxon>
        <taxon>Ascosphaera</taxon>
    </lineage>
</organism>
<accession>A0A162IMY9</accession>
<gene>
    <name evidence="3" type="ORF">AAP_01439</name>
</gene>
<name>A0A162IMY9_9EURO</name>
<feature type="region of interest" description="Disordered" evidence="2">
    <location>
        <begin position="940"/>
        <end position="980"/>
    </location>
</feature>
<evidence type="ECO:0000313" key="4">
    <source>
        <dbReference type="Proteomes" id="UP000242877"/>
    </source>
</evidence>
<protein>
    <submittedName>
        <fullName evidence="3">Pentatricopeptide repeat protein</fullName>
    </submittedName>
</protein>
<dbReference type="AlphaFoldDB" id="A0A162IMY9"/>
<evidence type="ECO:0000313" key="3">
    <source>
        <dbReference type="EMBL" id="KZZ95763.1"/>
    </source>
</evidence>
<keyword evidence="4" id="KW-1185">Reference proteome</keyword>
<dbReference type="PROSITE" id="PS51375">
    <property type="entry name" value="PPR"/>
    <property type="match status" value="1"/>
</dbReference>
<comment type="caution">
    <text evidence="3">The sequence shown here is derived from an EMBL/GenBank/DDBJ whole genome shotgun (WGS) entry which is preliminary data.</text>
</comment>
<dbReference type="VEuPathDB" id="FungiDB:AAP_01439"/>